<dbReference type="EMBL" id="QGKV02001556">
    <property type="protein sequence ID" value="KAF3519144.1"/>
    <property type="molecule type" value="Genomic_DNA"/>
</dbReference>
<reference evidence="1 2" key="1">
    <citation type="journal article" date="2020" name="BMC Genomics">
        <title>Intraspecific diversification of the crop wild relative Brassica cretica Lam. using demographic model selection.</title>
        <authorList>
            <person name="Kioukis A."/>
            <person name="Michalopoulou V.A."/>
            <person name="Briers L."/>
            <person name="Pirintsos S."/>
            <person name="Studholme D.J."/>
            <person name="Pavlidis P."/>
            <person name="Sarris P.F."/>
        </authorList>
    </citation>
    <scope>NUCLEOTIDE SEQUENCE [LARGE SCALE GENOMIC DNA]</scope>
    <source>
        <strain evidence="2">cv. PFS-1207/04</strain>
    </source>
</reference>
<dbReference type="Proteomes" id="UP000266723">
    <property type="component" value="Unassembled WGS sequence"/>
</dbReference>
<protein>
    <submittedName>
        <fullName evidence="1">Uncharacterized protein</fullName>
    </submittedName>
</protein>
<evidence type="ECO:0000313" key="2">
    <source>
        <dbReference type="Proteomes" id="UP000266723"/>
    </source>
</evidence>
<proteinExistence type="predicted"/>
<evidence type="ECO:0000313" key="1">
    <source>
        <dbReference type="EMBL" id="KAF3519144.1"/>
    </source>
</evidence>
<name>A0ABQ7AYS3_BRACR</name>
<sequence length="65" mass="7213">MSVANASSEISFPWLFVSDMSDFIFGTSLPRVVASSIDVRLRLLVDMLLRLSIDTDASGQRAMYL</sequence>
<comment type="caution">
    <text evidence="1">The sequence shown here is derived from an EMBL/GenBank/DDBJ whole genome shotgun (WGS) entry which is preliminary data.</text>
</comment>
<gene>
    <name evidence="1" type="ORF">DY000_02060525</name>
</gene>
<accession>A0ABQ7AYS3</accession>
<keyword evidence="2" id="KW-1185">Reference proteome</keyword>
<organism evidence="1 2">
    <name type="scientific">Brassica cretica</name>
    <name type="common">Mustard</name>
    <dbReference type="NCBI Taxonomy" id="69181"/>
    <lineage>
        <taxon>Eukaryota</taxon>
        <taxon>Viridiplantae</taxon>
        <taxon>Streptophyta</taxon>
        <taxon>Embryophyta</taxon>
        <taxon>Tracheophyta</taxon>
        <taxon>Spermatophyta</taxon>
        <taxon>Magnoliopsida</taxon>
        <taxon>eudicotyledons</taxon>
        <taxon>Gunneridae</taxon>
        <taxon>Pentapetalae</taxon>
        <taxon>rosids</taxon>
        <taxon>malvids</taxon>
        <taxon>Brassicales</taxon>
        <taxon>Brassicaceae</taxon>
        <taxon>Brassiceae</taxon>
        <taxon>Brassica</taxon>
    </lineage>
</organism>